<evidence type="ECO:0000256" key="1">
    <source>
        <dbReference type="SAM" id="Coils"/>
    </source>
</evidence>
<dbReference type="GO" id="GO:0007020">
    <property type="term" value="P:microtubule nucleation"/>
    <property type="evidence" value="ECO:0007669"/>
    <property type="project" value="TreeGrafter"/>
</dbReference>
<dbReference type="InterPro" id="IPR001680">
    <property type="entry name" value="WD40_rpt"/>
</dbReference>
<proteinExistence type="predicted"/>
<feature type="compositionally biased region" description="Basic and acidic residues" evidence="2">
    <location>
        <begin position="648"/>
        <end position="661"/>
    </location>
</feature>
<feature type="compositionally biased region" description="Polar residues" evidence="2">
    <location>
        <begin position="313"/>
        <end position="326"/>
    </location>
</feature>
<protein>
    <submittedName>
        <fullName evidence="3">Protein NEDD1</fullName>
    </submittedName>
</protein>
<evidence type="ECO:0000313" key="4">
    <source>
        <dbReference type="Proteomes" id="UP000076154"/>
    </source>
</evidence>
<feature type="compositionally biased region" description="Polar residues" evidence="2">
    <location>
        <begin position="491"/>
        <end position="509"/>
    </location>
</feature>
<dbReference type="GO" id="GO:0043015">
    <property type="term" value="F:gamma-tubulin binding"/>
    <property type="evidence" value="ECO:0007669"/>
    <property type="project" value="TreeGrafter"/>
</dbReference>
<keyword evidence="4" id="KW-1185">Reference proteome</keyword>
<sequence>MLAISATGTLSILDPAVIKRAPSSAPSCLTLLEPATSSVWSADNAFLFLSSTKVIRRYEPSSNSVKDFYTTGDAEEISHLLCRDKGSLVFSTGDKIHILDCGSTPKVSQTLQSHKSPITSLSISNDSSLLASTSSNAVHVHNLSLGSHTVLRGMALAGQSITTSAFHPHTRTRLLLGVGKQLVVYDTTRPSGPLRVVPLSETTSGNIVAVACSPFSKTLVAVATSGGNVGLIDMDKEKGLFRTLNLKVPLTSIGFSPEGAAVFLGTEHGKLLVMDLRALDKPPKTIAISETGCRIETMCVQKKIKGGPDSATKHATVTTSKSSTPSDAIPPRRPSVQVQAAKAGAKPAPSPARARIARVGSTASPGRRVPSTLKGSPKPATKKASTEPERKKVFSPVRDPLGNSAGDISVQIESLSAMRGATKVTPVKADRKTTISVRSRLSSSPRVTSGPTSTSATSATSKRTSREAESKETEQPRRARTVPTAPRTRKTSMTTPAESVSAAATTGTMLTVPGESHEQIRSRSRAASSASRAGSEAASAVSARSLRPSSSASRPGSSISRATSSPAPPSRAASRTPSPDLPDMDLDPITPIPAAKQNRMGVLGLGTPEVDQWIRAGEGEDEGDRKGKGKGKSVGFKRDEEDEESDTERDVDHDELERERSLTMQVSPRRAGVGSSTSWEPSPVRRSIPGSPAGIGGSSAHDLLRTIVQDVMYDFQRENKAEMMGLHLDLVRMGRGWKKELRDLMDEYVGGLNELREENRRLREENEMLRRRGY</sequence>
<dbReference type="GO" id="GO:0005814">
    <property type="term" value="C:centriole"/>
    <property type="evidence" value="ECO:0007669"/>
    <property type="project" value="TreeGrafter"/>
</dbReference>
<feature type="region of interest" description="Disordered" evidence="2">
    <location>
        <begin position="420"/>
        <end position="592"/>
    </location>
</feature>
<dbReference type="EMBL" id="LUEZ02000025">
    <property type="protein sequence ID" value="RDB26661.1"/>
    <property type="molecule type" value="Genomic_DNA"/>
</dbReference>
<name>A0A369JWE7_HYPMA</name>
<evidence type="ECO:0000313" key="3">
    <source>
        <dbReference type="EMBL" id="RDB26661.1"/>
    </source>
</evidence>
<feature type="compositionally biased region" description="Low complexity" evidence="2">
    <location>
        <begin position="434"/>
        <end position="462"/>
    </location>
</feature>
<dbReference type="Proteomes" id="UP000076154">
    <property type="component" value="Unassembled WGS sequence"/>
</dbReference>
<dbReference type="InterPro" id="IPR015943">
    <property type="entry name" value="WD40/YVTN_repeat-like_dom_sf"/>
</dbReference>
<dbReference type="InterPro" id="IPR036322">
    <property type="entry name" value="WD40_repeat_dom_sf"/>
</dbReference>
<feature type="region of interest" description="Disordered" evidence="2">
    <location>
        <begin position="305"/>
        <end position="405"/>
    </location>
</feature>
<dbReference type="GO" id="GO:0036064">
    <property type="term" value="C:ciliary basal body"/>
    <property type="evidence" value="ECO:0007669"/>
    <property type="project" value="TreeGrafter"/>
</dbReference>
<dbReference type="PANTHER" id="PTHR44414">
    <property type="entry name" value="PROTEIN NEDD1"/>
    <property type="match status" value="1"/>
</dbReference>
<gene>
    <name evidence="3" type="primary">NEDD1</name>
    <name evidence="3" type="ORF">Hypma_005530</name>
</gene>
<reference evidence="3" key="1">
    <citation type="submission" date="2018-04" db="EMBL/GenBank/DDBJ databases">
        <title>Whole genome sequencing of Hypsizygus marmoreus.</title>
        <authorList>
            <person name="Choi I.-G."/>
            <person name="Min B."/>
            <person name="Kim J.-G."/>
            <person name="Kim S."/>
            <person name="Oh Y.-L."/>
            <person name="Kong W.-S."/>
            <person name="Park H."/>
            <person name="Jeong J."/>
            <person name="Song E.-S."/>
        </authorList>
    </citation>
    <scope>NUCLEOTIDE SEQUENCE [LARGE SCALE GENOMIC DNA]</scope>
    <source>
        <strain evidence="3">51987-8</strain>
    </source>
</reference>
<dbReference type="SMART" id="SM00320">
    <property type="entry name" value="WD40"/>
    <property type="match status" value="2"/>
</dbReference>
<feature type="compositionally biased region" description="Low complexity" evidence="2">
    <location>
        <begin position="525"/>
        <end position="578"/>
    </location>
</feature>
<dbReference type="InParanoid" id="A0A369JWE7"/>
<dbReference type="OrthoDB" id="1602884at2759"/>
<dbReference type="STRING" id="39966.A0A369JWE7"/>
<dbReference type="GO" id="GO:0005737">
    <property type="term" value="C:cytoplasm"/>
    <property type="evidence" value="ECO:0007669"/>
    <property type="project" value="TreeGrafter"/>
</dbReference>
<feature type="coiled-coil region" evidence="1">
    <location>
        <begin position="738"/>
        <end position="772"/>
    </location>
</feature>
<evidence type="ECO:0000256" key="2">
    <source>
        <dbReference type="SAM" id="MobiDB-lite"/>
    </source>
</evidence>
<dbReference type="AlphaFoldDB" id="A0A369JWE7"/>
<dbReference type="GO" id="GO:0000278">
    <property type="term" value="P:mitotic cell cycle"/>
    <property type="evidence" value="ECO:0007669"/>
    <property type="project" value="TreeGrafter"/>
</dbReference>
<comment type="caution">
    <text evidence="3">The sequence shown here is derived from an EMBL/GenBank/DDBJ whole genome shotgun (WGS) entry which is preliminary data.</text>
</comment>
<dbReference type="SUPFAM" id="SSF50978">
    <property type="entry name" value="WD40 repeat-like"/>
    <property type="match status" value="1"/>
</dbReference>
<organism evidence="3 4">
    <name type="scientific">Hypsizygus marmoreus</name>
    <name type="common">White beech mushroom</name>
    <name type="synonym">Agaricus marmoreus</name>
    <dbReference type="NCBI Taxonomy" id="39966"/>
    <lineage>
        <taxon>Eukaryota</taxon>
        <taxon>Fungi</taxon>
        <taxon>Dikarya</taxon>
        <taxon>Basidiomycota</taxon>
        <taxon>Agaricomycotina</taxon>
        <taxon>Agaricomycetes</taxon>
        <taxon>Agaricomycetidae</taxon>
        <taxon>Agaricales</taxon>
        <taxon>Tricholomatineae</taxon>
        <taxon>Lyophyllaceae</taxon>
        <taxon>Hypsizygus</taxon>
    </lineage>
</organism>
<feature type="region of interest" description="Disordered" evidence="2">
    <location>
        <begin position="616"/>
        <end position="698"/>
    </location>
</feature>
<dbReference type="GO" id="GO:0000922">
    <property type="term" value="C:spindle pole"/>
    <property type="evidence" value="ECO:0007669"/>
    <property type="project" value="TreeGrafter"/>
</dbReference>
<feature type="compositionally biased region" description="Low complexity" evidence="2">
    <location>
        <begin position="340"/>
        <end position="358"/>
    </location>
</feature>
<feature type="compositionally biased region" description="Basic and acidic residues" evidence="2">
    <location>
        <begin position="464"/>
        <end position="477"/>
    </location>
</feature>
<dbReference type="Gene3D" id="2.130.10.10">
    <property type="entry name" value="YVTN repeat-like/Quinoprotein amine dehydrogenase"/>
    <property type="match status" value="2"/>
</dbReference>
<keyword evidence="1" id="KW-0175">Coiled coil</keyword>
<dbReference type="InterPro" id="IPR052818">
    <property type="entry name" value="NEDD1_Spindle_Assembly"/>
</dbReference>
<dbReference type="PANTHER" id="PTHR44414:SF1">
    <property type="entry name" value="PROTEIN NEDD1"/>
    <property type="match status" value="1"/>
</dbReference>
<accession>A0A369JWE7</accession>